<name>A0A0R2JST1_9LACO</name>
<dbReference type="RefSeq" id="WP_054646102.1">
    <property type="nucleotide sequence ID" value="NZ_FUXS01000001.1"/>
</dbReference>
<proteinExistence type="predicted"/>
<sequence length="203" mass="23710">MDVLEFNFYNNLKNRLQKVQAEIVQENKLYIKKITNIRQLKNDYDVETIDQLASVLNGGNESQETEDIKNALNNHDKSFLVDNMKNLDHEAYETINDMKNEEKDVAEQLESATKFYKEFVMPILGKMKSNRLIRIDSINSSGNNVDTYLEIDYFSTFDDFKEDFKAASFVPEVIEKHLKDKTSISVIFTEDNYPNKYDITFIA</sequence>
<dbReference type="STRING" id="53444.AYR59_04975"/>
<reference evidence="1 2" key="1">
    <citation type="journal article" date="2015" name="Genome Announc.">
        <title>Expanding the biotechnology potential of lactobacilli through comparative genomics of 213 strains and associated genera.</title>
        <authorList>
            <person name="Sun Z."/>
            <person name="Harris H.M."/>
            <person name="McCann A."/>
            <person name="Guo C."/>
            <person name="Argimon S."/>
            <person name="Zhang W."/>
            <person name="Yang X."/>
            <person name="Jeffery I.B."/>
            <person name="Cooney J.C."/>
            <person name="Kagawa T.F."/>
            <person name="Liu W."/>
            <person name="Song Y."/>
            <person name="Salvetti E."/>
            <person name="Wrobel A."/>
            <person name="Rasinkangas P."/>
            <person name="Parkhill J."/>
            <person name="Rea M.C."/>
            <person name="O'Sullivan O."/>
            <person name="Ritari J."/>
            <person name="Douillard F.P."/>
            <person name="Paul Ross R."/>
            <person name="Yang R."/>
            <person name="Briner A.E."/>
            <person name="Felis G.E."/>
            <person name="de Vos W.M."/>
            <person name="Barrangou R."/>
            <person name="Klaenhammer T.R."/>
            <person name="Caufield P.W."/>
            <person name="Cui Y."/>
            <person name="Zhang H."/>
            <person name="O'Toole P.W."/>
        </authorList>
    </citation>
    <scope>NUCLEOTIDE SEQUENCE [LARGE SCALE GENOMIC DNA]</scope>
    <source>
        <strain evidence="1 2">DSM 20690</strain>
    </source>
</reference>
<evidence type="ECO:0000313" key="1">
    <source>
        <dbReference type="EMBL" id="KRN78902.1"/>
    </source>
</evidence>
<dbReference type="OrthoDB" id="2329515at2"/>
<organism evidence="1 2">
    <name type="scientific">Fructilactobacillus lindneri DSM 20690 = JCM 11027</name>
    <dbReference type="NCBI Taxonomy" id="1122148"/>
    <lineage>
        <taxon>Bacteria</taxon>
        <taxon>Bacillati</taxon>
        <taxon>Bacillota</taxon>
        <taxon>Bacilli</taxon>
        <taxon>Lactobacillales</taxon>
        <taxon>Lactobacillaceae</taxon>
        <taxon>Fructilactobacillus</taxon>
    </lineage>
</organism>
<dbReference type="EMBL" id="JQBT01000032">
    <property type="protein sequence ID" value="KRN78902.1"/>
    <property type="molecule type" value="Genomic_DNA"/>
</dbReference>
<dbReference type="PATRIC" id="fig|1122148.6.peg.325"/>
<evidence type="ECO:0000313" key="2">
    <source>
        <dbReference type="Proteomes" id="UP000051565"/>
    </source>
</evidence>
<comment type="caution">
    <text evidence="1">The sequence shown here is derived from an EMBL/GenBank/DDBJ whole genome shotgun (WGS) entry which is preliminary data.</text>
</comment>
<dbReference type="GeneID" id="61250186"/>
<gene>
    <name evidence="1" type="ORF">IV52_GL000306</name>
</gene>
<dbReference type="Proteomes" id="UP000051565">
    <property type="component" value="Unassembled WGS sequence"/>
</dbReference>
<dbReference type="AlphaFoldDB" id="A0A0R2JST1"/>
<accession>A0A0R2JST1</accession>
<protein>
    <submittedName>
        <fullName evidence="1">Uncharacterized protein</fullName>
    </submittedName>
</protein>
<keyword evidence="2" id="KW-1185">Reference proteome</keyword>